<dbReference type="RefSeq" id="WP_263594437.1">
    <property type="nucleotide sequence ID" value="NZ_CP107020.1"/>
</dbReference>
<dbReference type="InterPro" id="IPR036388">
    <property type="entry name" value="WH-like_DNA-bd_sf"/>
</dbReference>
<proteinExistence type="inferred from homology"/>
<dbReference type="EMBL" id="CP107020">
    <property type="protein sequence ID" value="UYG17228.1"/>
    <property type="molecule type" value="Genomic_DNA"/>
</dbReference>
<evidence type="ECO:0000313" key="3">
    <source>
        <dbReference type="Proteomes" id="UP001164305"/>
    </source>
</evidence>
<dbReference type="SUPFAM" id="SSF53067">
    <property type="entry name" value="Actin-like ATPase domain"/>
    <property type="match status" value="1"/>
</dbReference>
<dbReference type="PANTHER" id="PTHR18964">
    <property type="entry name" value="ROK (REPRESSOR, ORF, KINASE) FAMILY"/>
    <property type="match status" value="1"/>
</dbReference>
<sequence>MRPDTRGTAVVGPATDTARAVYEDIVRFGPRPRTELAARLELSGPTLTRVTRALLDDSLLRELAPVPQPKGRPQEPLDVDEDHARFIGVKVTADSVYAAVTTVRGVVHEDLSETLATSDPDVVIAAILDLAGALLRAHPRVAGVGVSLGAVVPDGRRALRSRLLGWSEPVDLGSVLEDALEVPVTVANDIAALLLGIAWFGLGRSVRTLGAVTIGAGVAVGTIHEGQVMTGIGHRAGVTEVLPTRFADGAPTTLGEAAQTEQVLARARRCGVLGPRDGIPELLAIARTGDQRALEVVRDTASAVAVAIATLVAVADPGAVIVGGEDAPLLAVPGSGFEETLRALLPDEQRDLPLRKLSVDFDEWARGAAAIAIRSFIRGDG</sequence>
<organism evidence="2 3">
    <name type="scientific">Brachybacterium huguangmaarense</name>
    <dbReference type="NCBI Taxonomy" id="1652028"/>
    <lineage>
        <taxon>Bacteria</taxon>
        <taxon>Bacillati</taxon>
        <taxon>Actinomycetota</taxon>
        <taxon>Actinomycetes</taxon>
        <taxon>Micrococcales</taxon>
        <taxon>Dermabacteraceae</taxon>
        <taxon>Brachybacterium</taxon>
    </lineage>
</organism>
<dbReference type="InterPro" id="IPR043129">
    <property type="entry name" value="ATPase_NBD"/>
</dbReference>
<reference evidence="2" key="1">
    <citation type="submission" date="2022-10" db="EMBL/GenBank/DDBJ databases">
        <title>Whole-Genome Sequencing of Brachybacterium huguangmaarense BRM-3, Isolated from Betula schmidtii.</title>
        <authorList>
            <person name="Haam D."/>
        </authorList>
    </citation>
    <scope>NUCLEOTIDE SEQUENCE</scope>
    <source>
        <strain evidence="2">BRM-3</strain>
    </source>
</reference>
<dbReference type="Pfam" id="PF00480">
    <property type="entry name" value="ROK"/>
    <property type="match status" value="1"/>
</dbReference>
<name>A0ABY6G1Z4_9MICO</name>
<dbReference type="PANTHER" id="PTHR18964:SF149">
    <property type="entry name" value="BIFUNCTIONAL UDP-N-ACETYLGLUCOSAMINE 2-EPIMERASE_N-ACETYLMANNOSAMINE KINASE"/>
    <property type="match status" value="1"/>
</dbReference>
<accession>A0ABY6G1Z4</accession>
<evidence type="ECO:0000313" key="2">
    <source>
        <dbReference type="EMBL" id="UYG17228.1"/>
    </source>
</evidence>
<gene>
    <name evidence="2" type="ORF">BRM3_01975</name>
</gene>
<evidence type="ECO:0000256" key="1">
    <source>
        <dbReference type="ARBA" id="ARBA00006479"/>
    </source>
</evidence>
<protein>
    <submittedName>
        <fullName evidence="2">ROK family protein</fullName>
    </submittedName>
</protein>
<dbReference type="Gene3D" id="1.10.10.10">
    <property type="entry name" value="Winged helix-like DNA-binding domain superfamily/Winged helix DNA-binding domain"/>
    <property type="match status" value="1"/>
</dbReference>
<dbReference type="SUPFAM" id="SSF46785">
    <property type="entry name" value="Winged helix' DNA-binding domain"/>
    <property type="match status" value="1"/>
</dbReference>
<dbReference type="InterPro" id="IPR036390">
    <property type="entry name" value="WH_DNA-bd_sf"/>
</dbReference>
<dbReference type="Gene3D" id="3.30.420.40">
    <property type="match status" value="2"/>
</dbReference>
<dbReference type="Proteomes" id="UP001164305">
    <property type="component" value="Chromosome"/>
</dbReference>
<dbReference type="InterPro" id="IPR000600">
    <property type="entry name" value="ROK"/>
</dbReference>
<keyword evidence="3" id="KW-1185">Reference proteome</keyword>
<comment type="similarity">
    <text evidence="1">Belongs to the ROK (NagC/XylR) family.</text>
</comment>